<accession>A0A0P7UXW7</accession>
<evidence type="ECO:0000313" key="1">
    <source>
        <dbReference type="EMBL" id="KPP75007.1"/>
    </source>
</evidence>
<comment type="caution">
    <text evidence="1">The sequence shown here is derived from an EMBL/GenBank/DDBJ whole genome shotgun (WGS) entry which is preliminary data.</text>
</comment>
<dbReference type="EMBL" id="JARO02001587">
    <property type="protein sequence ID" value="KPP75007.1"/>
    <property type="molecule type" value="Genomic_DNA"/>
</dbReference>
<protein>
    <submittedName>
        <fullName evidence="1">Uncharacterized protein</fullName>
    </submittedName>
</protein>
<gene>
    <name evidence="1" type="ORF">Z043_105780</name>
</gene>
<dbReference type="AlphaFoldDB" id="A0A0P7UXW7"/>
<proteinExistence type="predicted"/>
<reference evidence="1 2" key="1">
    <citation type="submission" date="2015-08" db="EMBL/GenBank/DDBJ databases">
        <title>The genome of the Asian arowana (Scleropages formosus).</title>
        <authorList>
            <person name="Tan M.H."/>
            <person name="Gan H.M."/>
            <person name="Croft L.J."/>
            <person name="Austin C.M."/>
        </authorList>
    </citation>
    <scope>NUCLEOTIDE SEQUENCE [LARGE SCALE GENOMIC DNA]</scope>
    <source>
        <strain evidence="1">Aro1</strain>
    </source>
</reference>
<dbReference type="Proteomes" id="UP000034805">
    <property type="component" value="Unassembled WGS sequence"/>
</dbReference>
<evidence type="ECO:0000313" key="2">
    <source>
        <dbReference type="Proteomes" id="UP000034805"/>
    </source>
</evidence>
<name>A0A0P7UXW7_SCLFO</name>
<organism evidence="1 2">
    <name type="scientific">Scleropages formosus</name>
    <name type="common">Asian bonytongue</name>
    <name type="synonym">Osteoglossum formosum</name>
    <dbReference type="NCBI Taxonomy" id="113540"/>
    <lineage>
        <taxon>Eukaryota</taxon>
        <taxon>Metazoa</taxon>
        <taxon>Chordata</taxon>
        <taxon>Craniata</taxon>
        <taxon>Vertebrata</taxon>
        <taxon>Euteleostomi</taxon>
        <taxon>Actinopterygii</taxon>
        <taxon>Neopterygii</taxon>
        <taxon>Teleostei</taxon>
        <taxon>Osteoglossocephala</taxon>
        <taxon>Osteoglossomorpha</taxon>
        <taxon>Osteoglossiformes</taxon>
        <taxon>Osteoglossidae</taxon>
        <taxon>Scleropages</taxon>
    </lineage>
</organism>
<sequence>MAKNIVVGQETVLAVMAGGPVHHGGQQRVGSNQSIQLLHILQVTRRRTGHCALHSDLRLTLDGSPGCLFAQQFCHRETRIERYAKTLRRSGGILCNTHICSHRYHLCLFNVVLGRPELDPGFSTKGGDKQTGASRFLRTATAATYSEEEPGPPGTATRRCRTDALLLLGRRVQEQVDGPLDLVKGVRGGEVVAVQPLSELQQACDGVLIAGELPGHIGATAGGAVPYGGEALLALVTELLHVCRDALAEPRLGLDALLKEEPDGQPASRQTLHNMNGLVQHQQPGLPVAPVGVDLEQAFWEQLMIKSWSWATWAKCSRVRSDLLLQDLLDLDPGADDLLPCGNRNCLSPVGAAGEVEGVVAQLQFEKR</sequence>